<dbReference type="PANTHER" id="PTHR30544">
    <property type="entry name" value="23S RRNA METHYLTRANSFERASE"/>
    <property type="match status" value="1"/>
</dbReference>
<keyword evidence="7" id="KW-0949">S-adenosyl-L-methionine</keyword>
<keyword evidence="5 12" id="KW-0489">Methyltransferase</keyword>
<evidence type="ECO:0000256" key="8">
    <source>
        <dbReference type="ARBA" id="ARBA00022723"/>
    </source>
</evidence>
<dbReference type="Gene3D" id="3.20.20.70">
    <property type="entry name" value="Aldolase class I"/>
    <property type="match status" value="1"/>
</dbReference>
<evidence type="ECO:0000256" key="7">
    <source>
        <dbReference type="ARBA" id="ARBA00022691"/>
    </source>
</evidence>
<evidence type="ECO:0000259" key="11">
    <source>
        <dbReference type="PROSITE" id="PS51918"/>
    </source>
</evidence>
<keyword evidence="10" id="KW-0411">Iron-sulfur</keyword>
<dbReference type="GO" id="GO:0005737">
    <property type="term" value="C:cytoplasm"/>
    <property type="evidence" value="ECO:0007669"/>
    <property type="project" value="UniProtKB-SubCell"/>
</dbReference>
<dbReference type="SFLD" id="SFLDG01062">
    <property type="entry name" value="methyltransferase_(Class_A)"/>
    <property type="match status" value="1"/>
</dbReference>
<dbReference type="CDD" id="cd01335">
    <property type="entry name" value="Radical_SAM"/>
    <property type="match status" value="1"/>
</dbReference>
<dbReference type="GO" id="GO:0051539">
    <property type="term" value="F:4 iron, 4 sulfur cluster binding"/>
    <property type="evidence" value="ECO:0007669"/>
    <property type="project" value="UniProtKB-KW"/>
</dbReference>
<feature type="domain" description="Radical SAM core" evidence="11">
    <location>
        <begin position="83"/>
        <end position="309"/>
    </location>
</feature>
<keyword evidence="9" id="KW-0408">Iron</keyword>
<dbReference type="GO" id="GO:0008173">
    <property type="term" value="F:RNA methyltransferase activity"/>
    <property type="evidence" value="ECO:0007669"/>
    <property type="project" value="InterPro"/>
</dbReference>
<reference evidence="12 13" key="1">
    <citation type="journal article" date="2017" name="Front. Microbiol.">
        <title>New Insights into the Diversity of the Genus Faecalibacterium.</title>
        <authorList>
            <person name="Benevides L."/>
            <person name="Burman S."/>
            <person name="Martin R."/>
            <person name="Robert V."/>
            <person name="Thomas M."/>
            <person name="Miquel S."/>
            <person name="Chain F."/>
            <person name="Sokol H."/>
            <person name="Bermudez-Humaran L.G."/>
            <person name="Morrison M."/>
            <person name="Langella P."/>
            <person name="Azevedo V.A."/>
            <person name="Chatel J.M."/>
            <person name="Soares S."/>
        </authorList>
    </citation>
    <scope>NUCLEOTIDE SEQUENCE [LARGE SCALE GENOMIC DNA]</scope>
    <source>
        <strain evidence="12 13">AHMP21</strain>
    </source>
</reference>
<sequence length="342" mass="39407">MKRLPKYTPAEVRNDPYGFTYKEMSEVIGENEAKALYEELYKQLPRKKNLSMLVKNICKSSDTEKYVYELKDNKYIETVFIKRRDGGTVCVSTQVGCPVGCIFCESGRNGFVRNLTSSEIVQQIILLRRKVNRIVFMGMGEPLFNYDNLIKAIHILRDRYGLNFPTDGITISTVGPVDQLKKLREEHLKIQLTISLHAATQSARNRIIPHMRIYAIEDVVKQALSYSERHNRKIVFAYLLLPGINDRPSDVRQLAKWFRGKKVMINVLQYNPTSNSRIKAPQKREIVAFKHQLEQAGLEVTMRVSHGREINAACGQLANTYNKFKKKMIKSARRIDAEPITH</sequence>
<gene>
    <name evidence="12" type="ORF">CHR61_00765</name>
</gene>
<dbReference type="EMBL" id="NOUW01000004">
    <property type="protein sequence ID" value="PDX90731.1"/>
    <property type="molecule type" value="Genomic_DNA"/>
</dbReference>
<accession>A0A2A7BHE3</accession>
<organism evidence="12 13">
    <name type="scientific">Faecalibacterium prausnitzii</name>
    <dbReference type="NCBI Taxonomy" id="853"/>
    <lineage>
        <taxon>Bacteria</taxon>
        <taxon>Bacillati</taxon>
        <taxon>Bacillota</taxon>
        <taxon>Clostridia</taxon>
        <taxon>Eubacteriales</taxon>
        <taxon>Oscillospiraceae</taxon>
        <taxon>Faecalibacterium</taxon>
    </lineage>
</organism>
<name>A0A2A7BHE3_9FIRM</name>
<dbReference type="InterPro" id="IPR058240">
    <property type="entry name" value="rSAM_sf"/>
</dbReference>
<dbReference type="InterPro" id="IPR007197">
    <property type="entry name" value="rSAM"/>
</dbReference>
<comment type="caution">
    <text evidence="12">The sequence shown here is derived from an EMBL/GenBank/DDBJ whole genome shotgun (WGS) entry which is preliminary data.</text>
</comment>
<evidence type="ECO:0000256" key="5">
    <source>
        <dbReference type="ARBA" id="ARBA00022603"/>
    </source>
</evidence>
<protein>
    <submittedName>
        <fullName evidence="12">23S rRNA methyltransferase</fullName>
    </submittedName>
</protein>
<dbReference type="SUPFAM" id="SSF102114">
    <property type="entry name" value="Radical SAM enzymes"/>
    <property type="match status" value="1"/>
</dbReference>
<evidence type="ECO:0000256" key="9">
    <source>
        <dbReference type="ARBA" id="ARBA00023004"/>
    </source>
</evidence>
<dbReference type="InterPro" id="IPR004383">
    <property type="entry name" value="rRNA_lsu_MTrfase_RlmN/Cfr"/>
</dbReference>
<dbReference type="PIRSF" id="PIRSF006004">
    <property type="entry name" value="CHP00048"/>
    <property type="match status" value="1"/>
</dbReference>
<keyword evidence="4" id="KW-0963">Cytoplasm</keyword>
<dbReference type="AlphaFoldDB" id="A0A2A7BHE3"/>
<comment type="cofactor">
    <cofactor evidence="1">
        <name>[4Fe-4S] cluster</name>
        <dbReference type="ChEBI" id="CHEBI:49883"/>
    </cofactor>
</comment>
<evidence type="ECO:0000256" key="4">
    <source>
        <dbReference type="ARBA" id="ARBA00022490"/>
    </source>
</evidence>
<dbReference type="GO" id="GO:0046872">
    <property type="term" value="F:metal ion binding"/>
    <property type="evidence" value="ECO:0007669"/>
    <property type="project" value="UniProtKB-KW"/>
</dbReference>
<dbReference type="GO" id="GO:0030488">
    <property type="term" value="P:tRNA methylation"/>
    <property type="evidence" value="ECO:0007669"/>
    <property type="project" value="TreeGrafter"/>
</dbReference>
<dbReference type="RefSeq" id="WP_097769849.1">
    <property type="nucleotide sequence ID" value="NZ_CABVEO010000006.1"/>
</dbReference>
<dbReference type="SFLD" id="SFLDS00029">
    <property type="entry name" value="Radical_SAM"/>
    <property type="match status" value="1"/>
</dbReference>
<evidence type="ECO:0000313" key="13">
    <source>
        <dbReference type="Proteomes" id="UP000220438"/>
    </source>
</evidence>
<dbReference type="InterPro" id="IPR006638">
    <property type="entry name" value="Elp3/MiaA/NifB-like_rSAM"/>
</dbReference>
<dbReference type="GO" id="GO:0070475">
    <property type="term" value="P:rRNA base methylation"/>
    <property type="evidence" value="ECO:0007669"/>
    <property type="project" value="TreeGrafter"/>
</dbReference>
<dbReference type="InterPro" id="IPR013785">
    <property type="entry name" value="Aldolase_TIM"/>
</dbReference>
<evidence type="ECO:0000256" key="10">
    <source>
        <dbReference type="ARBA" id="ARBA00023014"/>
    </source>
</evidence>
<dbReference type="PROSITE" id="PS51918">
    <property type="entry name" value="RADICAL_SAM"/>
    <property type="match status" value="1"/>
</dbReference>
<comment type="subcellular location">
    <subcellularLocation>
        <location evidence="2">Cytoplasm</location>
    </subcellularLocation>
</comment>
<evidence type="ECO:0000256" key="1">
    <source>
        <dbReference type="ARBA" id="ARBA00001966"/>
    </source>
</evidence>
<dbReference type="Proteomes" id="UP000220438">
    <property type="component" value="Unassembled WGS sequence"/>
</dbReference>
<dbReference type="SFLD" id="SFLDF00275">
    <property type="entry name" value="adenosine_C2_methyltransferase"/>
    <property type="match status" value="1"/>
</dbReference>
<dbReference type="SMART" id="SM00729">
    <property type="entry name" value="Elp3"/>
    <property type="match status" value="1"/>
</dbReference>
<dbReference type="InterPro" id="IPR040072">
    <property type="entry name" value="Methyltransferase_A"/>
</dbReference>
<keyword evidence="6 12" id="KW-0808">Transferase</keyword>
<dbReference type="PANTHER" id="PTHR30544:SF5">
    <property type="entry name" value="RADICAL SAM CORE DOMAIN-CONTAINING PROTEIN"/>
    <property type="match status" value="1"/>
</dbReference>
<evidence type="ECO:0000256" key="3">
    <source>
        <dbReference type="ARBA" id="ARBA00022485"/>
    </source>
</evidence>
<keyword evidence="8" id="KW-0479">Metal-binding</keyword>
<evidence type="ECO:0000313" key="12">
    <source>
        <dbReference type="EMBL" id="PDX90731.1"/>
    </source>
</evidence>
<proteinExistence type="predicted"/>
<keyword evidence="3" id="KW-0004">4Fe-4S</keyword>
<dbReference type="Pfam" id="PF04055">
    <property type="entry name" value="Radical_SAM"/>
    <property type="match status" value="1"/>
</dbReference>
<evidence type="ECO:0000256" key="2">
    <source>
        <dbReference type="ARBA" id="ARBA00004496"/>
    </source>
</evidence>
<evidence type="ECO:0000256" key="6">
    <source>
        <dbReference type="ARBA" id="ARBA00022679"/>
    </source>
</evidence>